<keyword evidence="6" id="KW-0812">Transmembrane</keyword>
<feature type="transmembrane region" description="Helical" evidence="6">
    <location>
        <begin position="21"/>
        <end position="39"/>
    </location>
</feature>
<dbReference type="GO" id="GO:0009055">
    <property type="term" value="F:electron transfer activity"/>
    <property type="evidence" value="ECO:0007669"/>
    <property type="project" value="InterPro"/>
</dbReference>
<dbReference type="OrthoDB" id="9811281at2"/>
<feature type="region of interest" description="Disordered" evidence="5">
    <location>
        <begin position="44"/>
        <end position="187"/>
    </location>
</feature>
<comment type="caution">
    <text evidence="8">The sequence shown here is derived from an EMBL/GenBank/DDBJ whole genome shotgun (WGS) entry which is preliminary data.</text>
</comment>
<gene>
    <name evidence="8" type="ORF">DU505_08555</name>
</gene>
<evidence type="ECO:0000256" key="2">
    <source>
        <dbReference type="ARBA" id="ARBA00022723"/>
    </source>
</evidence>
<organism evidence="8 9">
    <name type="scientific">Billgrantia montanilacus</name>
    <dbReference type="NCBI Taxonomy" id="2282305"/>
    <lineage>
        <taxon>Bacteria</taxon>
        <taxon>Pseudomonadati</taxon>
        <taxon>Pseudomonadota</taxon>
        <taxon>Gammaproteobacteria</taxon>
        <taxon>Oceanospirillales</taxon>
        <taxon>Halomonadaceae</taxon>
        <taxon>Billgrantia</taxon>
    </lineage>
</organism>
<evidence type="ECO:0000256" key="1">
    <source>
        <dbReference type="ARBA" id="ARBA00022617"/>
    </source>
</evidence>
<dbReference type="RefSeq" id="WP_114478582.1">
    <property type="nucleotide sequence ID" value="NZ_QPII01000005.1"/>
</dbReference>
<dbReference type="Gene3D" id="1.10.760.10">
    <property type="entry name" value="Cytochrome c-like domain"/>
    <property type="match status" value="1"/>
</dbReference>
<keyword evidence="6" id="KW-0472">Membrane</keyword>
<feature type="compositionally biased region" description="Basic and acidic residues" evidence="5">
    <location>
        <begin position="60"/>
        <end position="172"/>
    </location>
</feature>
<keyword evidence="3 4" id="KW-0408">Iron</keyword>
<dbReference type="InterPro" id="IPR009056">
    <property type="entry name" value="Cyt_c-like_dom"/>
</dbReference>
<protein>
    <recommendedName>
        <fullName evidence="7">Cytochrome c domain-containing protein</fullName>
    </recommendedName>
</protein>
<sequence length="290" mass="30315">MTTPNRYHSANQVATQDRGRLFRVAILLAGGLTLALALANPGHADESHAHSAGGNHAHAAHGDGKQTAHGDDDHAHGDDGHAARGDDAHGNNDHTAHGDDGHGNNDHTAPGDDGHAHGDDDHAAHGDDGHVHGGDDHAAHGDDAHVHGGDDHAAHDDDGHGADDHAHGDGGHGWKAPQEWAQRESPLEPDAETLAQGMQVYQRYCSACHGPSGEGNGLAPAAAYYDPSPTNLALHGAAHAAGEYAWQIKEGNSNSAMPRFQDKLAEDAIWSVVLYIRHGLADEQVAEHKH</sequence>
<keyword evidence="2 4" id="KW-0479">Metal-binding</keyword>
<dbReference type="InterPro" id="IPR036909">
    <property type="entry name" value="Cyt_c-like_dom_sf"/>
</dbReference>
<name>A0A368TZK3_9GAMM</name>
<evidence type="ECO:0000259" key="7">
    <source>
        <dbReference type="PROSITE" id="PS51007"/>
    </source>
</evidence>
<dbReference type="PROSITE" id="PS51007">
    <property type="entry name" value="CYTC"/>
    <property type="match status" value="1"/>
</dbReference>
<evidence type="ECO:0000256" key="4">
    <source>
        <dbReference type="PROSITE-ProRule" id="PRU00433"/>
    </source>
</evidence>
<keyword evidence="1 4" id="KW-0349">Heme</keyword>
<feature type="domain" description="Cytochrome c" evidence="7">
    <location>
        <begin position="192"/>
        <end position="280"/>
    </location>
</feature>
<dbReference type="GO" id="GO:0020037">
    <property type="term" value="F:heme binding"/>
    <property type="evidence" value="ECO:0007669"/>
    <property type="project" value="InterPro"/>
</dbReference>
<evidence type="ECO:0000256" key="6">
    <source>
        <dbReference type="SAM" id="Phobius"/>
    </source>
</evidence>
<dbReference type="SUPFAM" id="SSF46626">
    <property type="entry name" value="Cytochrome c"/>
    <property type="match status" value="1"/>
</dbReference>
<evidence type="ECO:0000313" key="9">
    <source>
        <dbReference type="Proteomes" id="UP000252405"/>
    </source>
</evidence>
<dbReference type="EMBL" id="QPII01000005">
    <property type="protein sequence ID" value="RCV89647.1"/>
    <property type="molecule type" value="Genomic_DNA"/>
</dbReference>
<evidence type="ECO:0000256" key="3">
    <source>
        <dbReference type="ARBA" id="ARBA00023004"/>
    </source>
</evidence>
<dbReference type="Proteomes" id="UP000252405">
    <property type="component" value="Unassembled WGS sequence"/>
</dbReference>
<keyword evidence="9" id="KW-1185">Reference proteome</keyword>
<dbReference type="AlphaFoldDB" id="A0A368TZK3"/>
<dbReference type="Pfam" id="PF13442">
    <property type="entry name" value="Cytochrome_CBB3"/>
    <property type="match status" value="1"/>
</dbReference>
<evidence type="ECO:0000313" key="8">
    <source>
        <dbReference type="EMBL" id="RCV89647.1"/>
    </source>
</evidence>
<dbReference type="GO" id="GO:0046872">
    <property type="term" value="F:metal ion binding"/>
    <property type="evidence" value="ECO:0007669"/>
    <property type="project" value="UniProtKB-KW"/>
</dbReference>
<reference evidence="8 9" key="1">
    <citation type="submission" date="2018-07" db="EMBL/GenBank/DDBJ databases">
        <title>Halomonas montanilacus sp. nov., isolated from Lake Pengyan on Tibetan Plateau.</title>
        <authorList>
            <person name="Lu H."/>
            <person name="Xing P."/>
            <person name="Wu Q."/>
        </authorList>
    </citation>
    <scope>NUCLEOTIDE SEQUENCE [LARGE SCALE GENOMIC DNA]</scope>
    <source>
        <strain evidence="8 9">PYC7W</strain>
    </source>
</reference>
<accession>A0A368TZK3</accession>
<proteinExistence type="predicted"/>
<keyword evidence="6" id="KW-1133">Transmembrane helix</keyword>
<evidence type="ECO:0000256" key="5">
    <source>
        <dbReference type="SAM" id="MobiDB-lite"/>
    </source>
</evidence>